<evidence type="ECO:0000313" key="3">
    <source>
        <dbReference type="EMBL" id="AYE38191.1"/>
    </source>
</evidence>
<evidence type="ECO:0000256" key="1">
    <source>
        <dbReference type="SAM" id="MobiDB-lite"/>
    </source>
</evidence>
<feature type="region of interest" description="Disordered" evidence="1">
    <location>
        <begin position="219"/>
        <end position="262"/>
    </location>
</feature>
<proteinExistence type="predicted"/>
<feature type="chain" id="PRO_5017451110" evidence="2">
    <location>
        <begin position="24"/>
        <end position="262"/>
    </location>
</feature>
<evidence type="ECO:0000256" key="2">
    <source>
        <dbReference type="SAM" id="SignalP"/>
    </source>
</evidence>
<dbReference type="Proteomes" id="UP000267208">
    <property type="component" value="Chromosome"/>
</dbReference>
<feature type="signal peptide" evidence="2">
    <location>
        <begin position="1"/>
        <end position="23"/>
    </location>
</feature>
<dbReference type="RefSeq" id="WP_120142432.1">
    <property type="nucleotide sequence ID" value="NZ_CP031933.2"/>
</dbReference>
<accession>A0A386PQK5</accession>
<evidence type="ECO:0000313" key="4">
    <source>
        <dbReference type="Proteomes" id="UP000267208"/>
    </source>
</evidence>
<gene>
    <name evidence="3" type="ORF">D1B17_05910</name>
</gene>
<dbReference type="EMBL" id="CP031933">
    <property type="protein sequence ID" value="AYE38191.1"/>
    <property type="molecule type" value="Genomic_DNA"/>
</dbReference>
<reference evidence="4" key="1">
    <citation type="submission" date="2018-08" db="EMBL/GenBank/DDBJ databases">
        <title>Genome of Lactobacillus sp. HBUAS52074.</title>
        <authorList>
            <person name="Guo Z."/>
            <person name="Zhang Z.D."/>
        </authorList>
    </citation>
    <scope>NUCLEOTIDE SEQUENCE [LARGE SCALE GENOMIC DNA]</scope>
    <source>
        <strain evidence="4">HBUAS52074</strain>
    </source>
</reference>
<feature type="compositionally biased region" description="Polar residues" evidence="1">
    <location>
        <begin position="234"/>
        <end position="243"/>
    </location>
</feature>
<name>A0A386PQK5_9LACO</name>
<keyword evidence="4" id="KW-1185">Reference proteome</keyword>
<keyword evidence="2" id="KW-0732">Signal</keyword>
<organism evidence="3 4">
    <name type="scientific">Companilactobacillus zhachilii</name>
    <dbReference type="NCBI Taxonomy" id="2304606"/>
    <lineage>
        <taxon>Bacteria</taxon>
        <taxon>Bacillati</taxon>
        <taxon>Bacillota</taxon>
        <taxon>Bacilli</taxon>
        <taxon>Lactobacillales</taxon>
        <taxon>Lactobacillaceae</taxon>
        <taxon>Companilactobacillus</taxon>
    </lineage>
</organism>
<dbReference type="KEGG" id="lzh:D1B17_05910"/>
<dbReference type="OrthoDB" id="2323782at2"/>
<sequence>MKKKLIISSIAAILLFVASTTYYSNVKTSNIAKEQVMANQKRNFIDKKTAEQINRKFYSHQKIQQGSEMAFVNYPTTFSKMVDSGQLTIIGEVTGLKSFVADNLPYTIANMGVKKVLHGDNSQLGKVIRVMFLGGNISQKELLAPVSDKKFMNMSNEEITSDKIVTVEYSNNRLPKAGDKIAMVLSKTPAGTNNIPGEFWMTHFANKSVFFQDDDGQYRRTPEAKSIGGGSSGKNNFSQNDWNQQDDEKMNDGMNKLILSQK</sequence>
<dbReference type="AlphaFoldDB" id="A0A386PQK5"/>
<protein>
    <submittedName>
        <fullName evidence="3">Uncharacterized protein</fullName>
    </submittedName>
</protein>